<dbReference type="PANTHER" id="PTHR34365">
    <property type="entry name" value="ENOLASE (DUF1399)"/>
    <property type="match status" value="1"/>
</dbReference>
<name>A0A815W677_9BILA</name>
<dbReference type="PANTHER" id="PTHR34365:SF7">
    <property type="entry name" value="GLYCINE-RICH DOMAIN-CONTAINING PROTEIN 1"/>
    <property type="match status" value="1"/>
</dbReference>
<dbReference type="EMBL" id="CAJOBC010091273">
    <property type="protein sequence ID" value="CAF4399348.1"/>
    <property type="molecule type" value="Genomic_DNA"/>
</dbReference>
<dbReference type="Pfam" id="PF07173">
    <property type="entry name" value="GRDP-like"/>
    <property type="match status" value="1"/>
</dbReference>
<evidence type="ECO:0000313" key="2">
    <source>
        <dbReference type="EMBL" id="CAF1411228.1"/>
    </source>
</evidence>
<dbReference type="EMBL" id="CAJNOQ010025648">
    <property type="protein sequence ID" value="CAF1539159.1"/>
    <property type="molecule type" value="Genomic_DNA"/>
</dbReference>
<evidence type="ECO:0000313" key="5">
    <source>
        <dbReference type="EMBL" id="CAF4399348.1"/>
    </source>
</evidence>
<dbReference type="OrthoDB" id="2587819at2759"/>
<dbReference type="AlphaFoldDB" id="A0A815W677"/>
<comment type="caution">
    <text evidence="3">The sequence shown here is derived from an EMBL/GenBank/DDBJ whole genome shotgun (WGS) entry which is preliminary data.</text>
</comment>
<dbReference type="Proteomes" id="UP000663829">
    <property type="component" value="Unassembled WGS sequence"/>
</dbReference>
<evidence type="ECO:0000313" key="3">
    <source>
        <dbReference type="EMBL" id="CAF1539159.1"/>
    </source>
</evidence>
<sequence length="370" mass="41516">MTKMAGGLSKILPFNTKLRALFFDKYPSIPPPSQHQLLSVNLIAPAKRHLNFFDDVRQTTIGQDPLDTFDATGDYVTYMDKFWGDVSIFKPGIRISYIWLVHMLNPHSYRNDFLNSFGFVPYTPKRKLVRTSRKKSLNPSIDLVAAAQRQRLFVDNKVPLLRKQVFVNDEDFVRAQDDYVKFLRLIRLKKPEICVPTLEIDLIWHTHMQCPHSYYLDTQRICGFFLNHNDNLPDSQLRSGLESTRKAWKEEYNEEYPRKCRRSNDQGDGCSGGSSSNSLREQPPSENDYVGTDFSGDMLVIRENVQEMELIMSSCSNAWSGRVAKTSVDDNEINGKNGSCGTMTESVAASCGNCSSGCGGGGGGCGGCGG</sequence>
<feature type="region of interest" description="Disordered" evidence="1">
    <location>
        <begin position="259"/>
        <end position="292"/>
    </location>
</feature>
<dbReference type="EMBL" id="CAJOBA010048686">
    <property type="protein sequence ID" value="CAF4215213.1"/>
    <property type="molecule type" value="Genomic_DNA"/>
</dbReference>
<evidence type="ECO:0000313" key="6">
    <source>
        <dbReference type="Proteomes" id="UP000663829"/>
    </source>
</evidence>
<dbReference type="InterPro" id="IPR009836">
    <property type="entry name" value="GRDP-like"/>
</dbReference>
<organism evidence="3 6">
    <name type="scientific">Didymodactylos carnosus</name>
    <dbReference type="NCBI Taxonomy" id="1234261"/>
    <lineage>
        <taxon>Eukaryota</taxon>
        <taxon>Metazoa</taxon>
        <taxon>Spiralia</taxon>
        <taxon>Gnathifera</taxon>
        <taxon>Rotifera</taxon>
        <taxon>Eurotatoria</taxon>
        <taxon>Bdelloidea</taxon>
        <taxon>Philodinida</taxon>
        <taxon>Philodinidae</taxon>
        <taxon>Didymodactylos</taxon>
    </lineage>
</organism>
<dbReference type="Proteomes" id="UP000681722">
    <property type="component" value="Unassembled WGS sequence"/>
</dbReference>
<gene>
    <name evidence="3" type="ORF">GPM918_LOCUS38526</name>
    <name evidence="2" type="ORF">OVA965_LOCUS33374</name>
    <name evidence="5" type="ORF">SRO942_LOCUS39354</name>
    <name evidence="4" type="ORF">TMI583_LOCUS34265</name>
</gene>
<dbReference type="EMBL" id="CAJNOK010026936">
    <property type="protein sequence ID" value="CAF1411228.1"/>
    <property type="molecule type" value="Genomic_DNA"/>
</dbReference>
<keyword evidence="6" id="KW-1185">Reference proteome</keyword>
<accession>A0A815W677</accession>
<evidence type="ECO:0000313" key="4">
    <source>
        <dbReference type="EMBL" id="CAF4215213.1"/>
    </source>
</evidence>
<dbReference type="Proteomes" id="UP000682733">
    <property type="component" value="Unassembled WGS sequence"/>
</dbReference>
<dbReference type="Proteomes" id="UP000677228">
    <property type="component" value="Unassembled WGS sequence"/>
</dbReference>
<protein>
    <submittedName>
        <fullName evidence="3">Uncharacterized protein</fullName>
    </submittedName>
</protein>
<evidence type="ECO:0000256" key="1">
    <source>
        <dbReference type="SAM" id="MobiDB-lite"/>
    </source>
</evidence>
<proteinExistence type="predicted"/>
<reference evidence="3" key="1">
    <citation type="submission" date="2021-02" db="EMBL/GenBank/DDBJ databases">
        <authorList>
            <person name="Nowell W R."/>
        </authorList>
    </citation>
    <scope>NUCLEOTIDE SEQUENCE</scope>
</reference>